<dbReference type="PRINTS" id="PR00625">
    <property type="entry name" value="JDOMAIN"/>
</dbReference>
<dbReference type="PANTHER" id="PTHR44303:SF2">
    <property type="entry name" value="DNAJ HOMOLOG SUBFAMILY C MEMBER 16"/>
    <property type="match status" value="1"/>
</dbReference>
<evidence type="ECO:0000259" key="4">
    <source>
        <dbReference type="PROSITE" id="PS50076"/>
    </source>
</evidence>
<dbReference type="Gene3D" id="3.40.30.10">
    <property type="entry name" value="Glutaredoxin"/>
    <property type="match status" value="1"/>
</dbReference>
<evidence type="ECO:0000256" key="3">
    <source>
        <dbReference type="SAM" id="SignalP"/>
    </source>
</evidence>
<keyword evidence="2" id="KW-0472">Membrane</keyword>
<evidence type="ECO:0000313" key="6">
    <source>
        <dbReference type="Proteomes" id="UP001177023"/>
    </source>
</evidence>
<dbReference type="Gene3D" id="1.10.287.110">
    <property type="entry name" value="DnaJ domain"/>
    <property type="match status" value="1"/>
</dbReference>
<dbReference type="SMART" id="SM00271">
    <property type="entry name" value="DnaJ"/>
    <property type="match status" value="1"/>
</dbReference>
<dbReference type="Proteomes" id="UP001177023">
    <property type="component" value="Unassembled WGS sequence"/>
</dbReference>
<feature type="signal peptide" evidence="3">
    <location>
        <begin position="1"/>
        <end position="18"/>
    </location>
</feature>
<dbReference type="SUPFAM" id="SSF52833">
    <property type="entry name" value="Thioredoxin-like"/>
    <property type="match status" value="1"/>
</dbReference>
<gene>
    <name evidence="5" type="ORF">MSPICULIGERA_LOCUS8826</name>
</gene>
<comment type="caution">
    <text evidence="5">The sequence shown here is derived from an EMBL/GenBank/DDBJ whole genome shotgun (WGS) entry which is preliminary data.</text>
</comment>
<keyword evidence="6" id="KW-1185">Reference proteome</keyword>
<evidence type="ECO:0000256" key="2">
    <source>
        <dbReference type="SAM" id="Phobius"/>
    </source>
</evidence>
<sequence>MYIRGLFVFCLAAAVVLANLQQDPYATLGLKKGASIRDIKKAYKSQAREWHPDKNDSPEAGEKFMAISKAYEVLSDPIKKDRYDKYGAFDDTPQGHNDFHGFGGYNSFFGGFGQTDRQNSFFAKHKISMRLYSHSILEKSNQQPFILFAYSGYCHLCYQIEPVWQSVVEDLEPLGYGVGTINAMTDGNLLEKLRVTHLPSLMVLVEGRVIHYSGNMVHMNAKNVRVWARDVIPRSVLITIDAHETLKRFIDLWKTTNKVSVLILGAAAEPRLRYILTAMKYSQTARFAYIHLGGSNPEVQDMREALAIKCTQCENVLIFNDAPERGPIARLSISNANQLTKDMLTQILDQNRFMTLPRLSSNIYLDELCPVSSRNPRRLCAILVVMDGSDEKYVESYRRFVTARKGKFDDGKMNLVYLYANRQTDWIKPFLERRSGNPDNSARDVLVMWRYEHVKARFTWLNGAWKEDGSEATLDAALTDVLRNSIKLDEMANVGNLNDEYYPSWWNRMSKTVVRLFETLWFHSTKEEALPVLSVVGTLLFIFFAYYALNYLTRPETRERRRFSPTSSEEWHPEDPNVTDKDALHTGGPKDSAARNKKIMSVMEPIIHELRAESYYGMVRLLKPGCRSMILLVDEEHKKPLLEQFAKYLYPLRNNKTFSFGYLMVDKNLPWFRKLLEHTLPGGDGNPAPSDEQKGASMYERLKSINPRQTIGTVLVLCGWKLYFSIYHPMHTAPNKKHFLGFEDDGEEASDYSDEELDNNEAVNRRKSFTNVNLQNVLNGFGNWMDRLLEGSIRRYYIPEWPDNLK</sequence>
<evidence type="ECO:0000256" key="1">
    <source>
        <dbReference type="SAM" id="MobiDB-lite"/>
    </source>
</evidence>
<proteinExistence type="predicted"/>
<dbReference type="InterPro" id="IPR036869">
    <property type="entry name" value="J_dom_sf"/>
</dbReference>
<dbReference type="EMBL" id="CATQJA010002305">
    <property type="protein sequence ID" value="CAJ0570384.1"/>
    <property type="molecule type" value="Genomic_DNA"/>
</dbReference>
<dbReference type="PROSITE" id="PS00636">
    <property type="entry name" value="DNAJ_1"/>
    <property type="match status" value="1"/>
</dbReference>
<dbReference type="AlphaFoldDB" id="A0AA36FXG2"/>
<accession>A0AA36FXG2</accession>
<dbReference type="InterPro" id="IPR052448">
    <property type="entry name" value="DnaJ_C16_autophagy_reg"/>
</dbReference>
<name>A0AA36FXG2_9BILA</name>
<dbReference type="Pfam" id="PF00226">
    <property type="entry name" value="DnaJ"/>
    <property type="match status" value="1"/>
</dbReference>
<dbReference type="PROSITE" id="PS50076">
    <property type="entry name" value="DNAJ_2"/>
    <property type="match status" value="1"/>
</dbReference>
<feature type="transmembrane region" description="Helical" evidence="2">
    <location>
        <begin position="529"/>
        <end position="552"/>
    </location>
</feature>
<keyword evidence="3" id="KW-0732">Signal</keyword>
<feature type="chain" id="PRO_5041221255" description="J domain-containing protein" evidence="3">
    <location>
        <begin position="19"/>
        <end position="806"/>
    </location>
</feature>
<dbReference type="PANTHER" id="PTHR44303">
    <property type="entry name" value="DNAJ HOMOLOG SUBFAMILY C MEMBER 16"/>
    <property type="match status" value="1"/>
</dbReference>
<feature type="region of interest" description="Disordered" evidence="1">
    <location>
        <begin position="563"/>
        <end position="593"/>
    </location>
</feature>
<reference evidence="5" key="1">
    <citation type="submission" date="2023-06" db="EMBL/GenBank/DDBJ databases">
        <authorList>
            <person name="Delattre M."/>
        </authorList>
    </citation>
    <scope>NUCLEOTIDE SEQUENCE</scope>
    <source>
        <strain evidence="5">AF72</strain>
    </source>
</reference>
<dbReference type="CDD" id="cd06257">
    <property type="entry name" value="DnaJ"/>
    <property type="match status" value="1"/>
</dbReference>
<feature type="compositionally biased region" description="Basic and acidic residues" evidence="1">
    <location>
        <begin position="569"/>
        <end position="584"/>
    </location>
</feature>
<protein>
    <recommendedName>
        <fullName evidence="4">J domain-containing protein</fullName>
    </recommendedName>
</protein>
<evidence type="ECO:0000313" key="5">
    <source>
        <dbReference type="EMBL" id="CAJ0570384.1"/>
    </source>
</evidence>
<keyword evidence="2" id="KW-1133">Transmembrane helix</keyword>
<keyword evidence="2" id="KW-0812">Transmembrane</keyword>
<dbReference type="InterPro" id="IPR018253">
    <property type="entry name" value="DnaJ_domain_CS"/>
</dbReference>
<dbReference type="InterPro" id="IPR001623">
    <property type="entry name" value="DnaJ_domain"/>
</dbReference>
<dbReference type="InterPro" id="IPR036249">
    <property type="entry name" value="Thioredoxin-like_sf"/>
</dbReference>
<feature type="non-terminal residue" evidence="5">
    <location>
        <position position="1"/>
    </location>
</feature>
<dbReference type="SUPFAM" id="SSF46565">
    <property type="entry name" value="Chaperone J-domain"/>
    <property type="match status" value="1"/>
</dbReference>
<feature type="domain" description="J" evidence="4">
    <location>
        <begin position="23"/>
        <end position="87"/>
    </location>
</feature>
<organism evidence="5 6">
    <name type="scientific">Mesorhabditis spiculigera</name>
    <dbReference type="NCBI Taxonomy" id="96644"/>
    <lineage>
        <taxon>Eukaryota</taxon>
        <taxon>Metazoa</taxon>
        <taxon>Ecdysozoa</taxon>
        <taxon>Nematoda</taxon>
        <taxon>Chromadorea</taxon>
        <taxon>Rhabditida</taxon>
        <taxon>Rhabditina</taxon>
        <taxon>Rhabditomorpha</taxon>
        <taxon>Rhabditoidea</taxon>
        <taxon>Rhabditidae</taxon>
        <taxon>Mesorhabditinae</taxon>
        <taxon>Mesorhabditis</taxon>
    </lineage>
</organism>